<accession>A0A939EW28</accession>
<evidence type="ECO:0000313" key="2">
    <source>
        <dbReference type="Proteomes" id="UP000664144"/>
    </source>
</evidence>
<gene>
    <name evidence="1" type="ORF">J0X19_03310</name>
</gene>
<protein>
    <recommendedName>
        <fullName evidence="3">DUF2946 domain-containing protein</fullName>
    </recommendedName>
</protein>
<reference evidence="1" key="1">
    <citation type="submission" date="2021-03" db="EMBL/GenBank/DDBJ databases">
        <authorList>
            <person name="Kim M.K."/>
        </authorList>
    </citation>
    <scope>NUCLEOTIDE SEQUENCE</scope>
    <source>
        <strain evidence="1">BT186</strain>
    </source>
</reference>
<proteinExistence type="predicted"/>
<evidence type="ECO:0008006" key="3">
    <source>
        <dbReference type="Google" id="ProtNLM"/>
    </source>
</evidence>
<dbReference type="Proteomes" id="UP000664144">
    <property type="component" value="Unassembled WGS sequence"/>
</dbReference>
<dbReference type="EMBL" id="JAFLQZ010000002">
    <property type="protein sequence ID" value="MBO0356963.1"/>
    <property type="molecule type" value="Genomic_DNA"/>
</dbReference>
<dbReference type="RefSeq" id="WP_206981086.1">
    <property type="nucleotide sequence ID" value="NZ_JAFLQZ010000002.1"/>
</dbReference>
<comment type="caution">
    <text evidence="1">The sequence shown here is derived from an EMBL/GenBank/DDBJ whole genome shotgun (WGS) entry which is preliminary data.</text>
</comment>
<keyword evidence="2" id="KW-1185">Reference proteome</keyword>
<evidence type="ECO:0000313" key="1">
    <source>
        <dbReference type="EMBL" id="MBO0356963.1"/>
    </source>
</evidence>
<sequence length="153" mass="16932">MLRFPRHTIRLIAATLLVVFLSALLGPALVLADALRPQAADDHLHLPGLPQAHHHHESEKQLQLHLKAGPVKKHHSCQTCTNDDEPPLAALKPLAKLLGELAAPGLLAMPPVQSYRYQAYQAWDRQRAVVLVPPDYLKPKIPDLRVFLGSLTI</sequence>
<organism evidence="1 2">
    <name type="scientific">Hymenobacter telluris</name>
    <dbReference type="NCBI Taxonomy" id="2816474"/>
    <lineage>
        <taxon>Bacteria</taxon>
        <taxon>Pseudomonadati</taxon>
        <taxon>Bacteroidota</taxon>
        <taxon>Cytophagia</taxon>
        <taxon>Cytophagales</taxon>
        <taxon>Hymenobacteraceae</taxon>
        <taxon>Hymenobacter</taxon>
    </lineage>
</organism>
<name>A0A939EW28_9BACT</name>
<dbReference type="AlphaFoldDB" id="A0A939EW28"/>